<dbReference type="InterPro" id="IPR017972">
    <property type="entry name" value="Cyt_P450_CS"/>
</dbReference>
<dbReference type="Pfam" id="PF00067">
    <property type="entry name" value="p450"/>
    <property type="match status" value="1"/>
</dbReference>
<keyword evidence="2" id="KW-0560">Oxidoreductase</keyword>
<evidence type="ECO:0000313" key="3">
    <source>
        <dbReference type="EMBL" id="GAA1391201.1"/>
    </source>
</evidence>
<keyword evidence="2" id="KW-0479">Metal-binding</keyword>
<organism evidence="3 4">
    <name type="scientific">Pseudonocardia kongjuensis</name>
    <dbReference type="NCBI Taxonomy" id="102227"/>
    <lineage>
        <taxon>Bacteria</taxon>
        <taxon>Bacillati</taxon>
        <taxon>Actinomycetota</taxon>
        <taxon>Actinomycetes</taxon>
        <taxon>Pseudonocardiales</taxon>
        <taxon>Pseudonocardiaceae</taxon>
        <taxon>Pseudonocardia</taxon>
    </lineage>
</organism>
<dbReference type="InterPro" id="IPR001128">
    <property type="entry name" value="Cyt_P450"/>
</dbReference>
<dbReference type="InterPro" id="IPR036396">
    <property type="entry name" value="Cyt_P450_sf"/>
</dbReference>
<gene>
    <name evidence="3" type="ORF">GCM10009613_33210</name>
</gene>
<proteinExistence type="inferred from homology"/>
<evidence type="ECO:0000313" key="4">
    <source>
        <dbReference type="Proteomes" id="UP001501414"/>
    </source>
</evidence>
<dbReference type="PROSITE" id="PS00086">
    <property type="entry name" value="CYTOCHROME_P450"/>
    <property type="match status" value="1"/>
</dbReference>
<dbReference type="CDD" id="cd20625">
    <property type="entry name" value="CYP164-like"/>
    <property type="match status" value="1"/>
</dbReference>
<reference evidence="3 4" key="1">
    <citation type="journal article" date="2019" name="Int. J. Syst. Evol. Microbiol.">
        <title>The Global Catalogue of Microorganisms (GCM) 10K type strain sequencing project: providing services to taxonomists for standard genome sequencing and annotation.</title>
        <authorList>
            <consortium name="The Broad Institute Genomics Platform"/>
            <consortium name="The Broad Institute Genome Sequencing Center for Infectious Disease"/>
            <person name="Wu L."/>
            <person name="Ma J."/>
        </authorList>
    </citation>
    <scope>NUCLEOTIDE SEQUENCE [LARGE SCALE GENOMIC DNA]</scope>
    <source>
        <strain evidence="3 4">JCM 11896</strain>
    </source>
</reference>
<dbReference type="PRINTS" id="PR00359">
    <property type="entry name" value="BP450"/>
</dbReference>
<accession>A0ABN1XVI6</accession>
<keyword evidence="4" id="KW-1185">Reference proteome</keyword>
<protein>
    <submittedName>
        <fullName evidence="3">Cytochrome P450</fullName>
    </submittedName>
</protein>
<evidence type="ECO:0000256" key="2">
    <source>
        <dbReference type="RuleBase" id="RU000461"/>
    </source>
</evidence>
<dbReference type="Gene3D" id="1.10.630.10">
    <property type="entry name" value="Cytochrome P450"/>
    <property type="match status" value="1"/>
</dbReference>
<keyword evidence="2" id="KW-0349">Heme</keyword>
<evidence type="ECO:0000256" key="1">
    <source>
        <dbReference type="ARBA" id="ARBA00010617"/>
    </source>
</evidence>
<dbReference type="Proteomes" id="UP001501414">
    <property type="component" value="Unassembled WGS sequence"/>
</dbReference>
<sequence length="452" mass="49913">MAGSRGARRWVRWVLRHGAVRREVSRQAARGDLGARMIIEPDAVRDPYPHYEALRSQGRLVRSALSWTTVDHEITTEVLRSPDFCVGLRMPENAPGLLKAALRAGGSWPLGPAEPPSLLAIDPPDHNRIRKLVTRSFSAKAITRLRGRTEEVAAGLLDDMESGRARSGTHRRADVVAQYASLLPATVIAEMLGAPLSMREDFLRWGEGGAYSLDMGLTYPMFRRSERDIDALADWMAGHFEDLRRNPNDSILSSLVQAYDEEEGRLTHDELVSLALLLLAAGFETTVNLIGNGTRLLLAHPDQLERLRADPSLWPNAVDEILRFDSPVQRTGRVAARDTEVCGFPVKRGALVLTQLGGANRDPAVFTDPGRFDVGRENADRHVAFSQGIHYCLGAALAKMEGEVGLRALFDRYPDLRSDGPAELRGTRVLRGYRSLPVRLGEARSDVQEPVA</sequence>
<keyword evidence="2" id="KW-0408">Iron</keyword>
<dbReference type="InterPro" id="IPR002397">
    <property type="entry name" value="Cyt_P450_B"/>
</dbReference>
<name>A0ABN1XVI6_9PSEU</name>
<dbReference type="EMBL" id="BAAAJK010000013">
    <property type="protein sequence ID" value="GAA1391201.1"/>
    <property type="molecule type" value="Genomic_DNA"/>
</dbReference>
<dbReference type="PANTHER" id="PTHR46696">
    <property type="entry name" value="P450, PUTATIVE (EUROFUNG)-RELATED"/>
    <property type="match status" value="1"/>
</dbReference>
<comment type="similarity">
    <text evidence="1 2">Belongs to the cytochrome P450 family.</text>
</comment>
<dbReference type="RefSeq" id="WP_344023375.1">
    <property type="nucleotide sequence ID" value="NZ_BAAAJK010000013.1"/>
</dbReference>
<dbReference type="SUPFAM" id="SSF48264">
    <property type="entry name" value="Cytochrome P450"/>
    <property type="match status" value="1"/>
</dbReference>
<comment type="caution">
    <text evidence="3">The sequence shown here is derived from an EMBL/GenBank/DDBJ whole genome shotgun (WGS) entry which is preliminary data.</text>
</comment>
<keyword evidence="2" id="KW-0503">Monooxygenase</keyword>
<dbReference type="PANTHER" id="PTHR46696:SF4">
    <property type="entry name" value="BIOTIN BIOSYNTHESIS CYTOCHROME P450"/>
    <property type="match status" value="1"/>
</dbReference>